<dbReference type="Pfam" id="PF25145">
    <property type="entry name" value="NfeD1b_N"/>
    <property type="match status" value="1"/>
</dbReference>
<evidence type="ECO:0000313" key="11">
    <source>
        <dbReference type="Proteomes" id="UP000502699"/>
    </source>
</evidence>
<dbReference type="Pfam" id="PF24961">
    <property type="entry name" value="NfeD_membrane"/>
    <property type="match status" value="1"/>
</dbReference>
<evidence type="ECO:0000256" key="2">
    <source>
        <dbReference type="ARBA" id="ARBA00022692"/>
    </source>
</evidence>
<name>A0A6G7VEW8_9GAMM</name>
<feature type="transmembrane region" description="Helical" evidence="5">
    <location>
        <begin position="242"/>
        <end position="264"/>
    </location>
</feature>
<dbReference type="Proteomes" id="UP000502699">
    <property type="component" value="Chromosome"/>
</dbReference>
<dbReference type="EMBL" id="CP048029">
    <property type="protein sequence ID" value="QIK38337.1"/>
    <property type="molecule type" value="Genomic_DNA"/>
</dbReference>
<dbReference type="InterPro" id="IPR052165">
    <property type="entry name" value="Membrane_assoc_protease"/>
</dbReference>
<dbReference type="InterPro" id="IPR029045">
    <property type="entry name" value="ClpP/crotonase-like_dom_sf"/>
</dbReference>
<dbReference type="PANTHER" id="PTHR33507">
    <property type="entry name" value="INNER MEMBRANE PROTEIN YBBJ"/>
    <property type="match status" value="1"/>
</dbReference>
<feature type="signal peptide" evidence="6">
    <location>
        <begin position="1"/>
        <end position="21"/>
    </location>
</feature>
<feature type="domain" description="NfeD integral membrane" evidence="8">
    <location>
        <begin position="251"/>
        <end position="365"/>
    </location>
</feature>
<feature type="domain" description="NfeD-like C-terminal" evidence="7">
    <location>
        <begin position="381"/>
        <end position="435"/>
    </location>
</feature>
<dbReference type="Gene3D" id="2.40.50.140">
    <property type="entry name" value="Nucleic acid-binding proteins"/>
    <property type="match status" value="1"/>
</dbReference>
<keyword evidence="2 5" id="KW-0812">Transmembrane</keyword>
<reference evidence="11" key="1">
    <citation type="submission" date="2020-01" db="EMBL/GenBank/DDBJ databases">
        <title>Caldichromatium gen. nov., sp. nov., a thermophilic purple sulfur bacterium member of the family Chromatiaceae isolated from Nakabusa hot spring, Japan.</title>
        <authorList>
            <person name="Saini M.K."/>
            <person name="Hanada S."/>
            <person name="Tank M."/>
        </authorList>
    </citation>
    <scope>NUCLEOTIDE SEQUENCE [LARGE SCALE GENOMIC DNA]</scope>
    <source>
        <strain evidence="11">No.7</strain>
    </source>
</reference>
<dbReference type="InterPro" id="IPR002810">
    <property type="entry name" value="NfeD-like_C"/>
</dbReference>
<keyword evidence="4 5" id="KW-0472">Membrane</keyword>
<dbReference type="Gene3D" id="3.90.226.10">
    <property type="entry name" value="2-enoyl-CoA Hydratase, Chain A, domain 1"/>
    <property type="match status" value="1"/>
</dbReference>
<dbReference type="SUPFAM" id="SSF52096">
    <property type="entry name" value="ClpP/crotonase"/>
    <property type="match status" value="1"/>
</dbReference>
<evidence type="ECO:0000259" key="9">
    <source>
        <dbReference type="Pfam" id="PF25145"/>
    </source>
</evidence>
<dbReference type="FunFam" id="3.90.226.10:FF:000089">
    <property type="entry name" value="Membrane-bound serine protease"/>
    <property type="match status" value="1"/>
</dbReference>
<evidence type="ECO:0000256" key="1">
    <source>
        <dbReference type="ARBA" id="ARBA00004141"/>
    </source>
</evidence>
<feature type="transmembrane region" description="Helical" evidence="5">
    <location>
        <begin position="344"/>
        <end position="365"/>
    </location>
</feature>
<evidence type="ECO:0000256" key="4">
    <source>
        <dbReference type="ARBA" id="ARBA00023136"/>
    </source>
</evidence>
<dbReference type="CDD" id="cd07020">
    <property type="entry name" value="Clp_protease_NfeD_1"/>
    <property type="match status" value="1"/>
</dbReference>
<dbReference type="AlphaFoldDB" id="A0A6G7VEW8"/>
<feature type="transmembrane region" description="Helical" evidence="5">
    <location>
        <begin position="271"/>
        <end position="289"/>
    </location>
</feature>
<protein>
    <submittedName>
        <fullName evidence="10">Nodulation protein NfeD</fullName>
    </submittedName>
</protein>
<dbReference type="InterPro" id="IPR056738">
    <property type="entry name" value="NfeD1b_N"/>
</dbReference>
<keyword evidence="11" id="KW-1185">Reference proteome</keyword>
<sequence>MGWPRALLILGALCSISGSVAQGAEAWLIELAGPIGPASAAYVDETLEAAQDKGVGLLILRLDTPGGLDISMRAIVKSITASPIPVACYVAPTGARAASAGTYILMSCPVAAMAPGTNLGAATPIQIGGLPAPSHLQEGEAKPEAKTAHETKLINDAAAYLGALARLHGRNADWAERAVREGASLGAEEALALGVIDLIAADPQELLAALDGRGLRIQQEERLLATKDLHLSERPPNWHIRMLAIISDPSIAYILMLIGIYGLIYEFANPGAVLPGTLGALSLLLALYAFQLLPVNYVGLALIGLGVLLMIAEVLSPSLGGLGMGGVAAFIIGSLILIDSEVMSVPLALILGAALTSTGLILIVVRLALKAQVQPVVSGSEQLIGAVGTALTDLALEGSVRVEGEVWSARAECAIPAGAPVRVKGRSGLTLIIEPVQRPP</sequence>
<dbReference type="KEGG" id="cjap:GWK36_10510"/>
<evidence type="ECO:0000256" key="3">
    <source>
        <dbReference type="ARBA" id="ARBA00022989"/>
    </source>
</evidence>
<keyword evidence="6" id="KW-0732">Signal</keyword>
<accession>A0A6G7VEW8</accession>
<dbReference type="GO" id="GO:0016020">
    <property type="term" value="C:membrane"/>
    <property type="evidence" value="ECO:0007669"/>
    <property type="project" value="UniProtKB-SubCell"/>
</dbReference>
<evidence type="ECO:0000259" key="8">
    <source>
        <dbReference type="Pfam" id="PF24961"/>
    </source>
</evidence>
<dbReference type="SUPFAM" id="SSF141322">
    <property type="entry name" value="NfeD domain-like"/>
    <property type="match status" value="1"/>
</dbReference>
<dbReference type="InterPro" id="IPR056739">
    <property type="entry name" value="NfeD_membrane"/>
</dbReference>
<evidence type="ECO:0000259" key="7">
    <source>
        <dbReference type="Pfam" id="PF01957"/>
    </source>
</evidence>
<dbReference type="InterPro" id="IPR012340">
    <property type="entry name" value="NA-bd_OB-fold"/>
</dbReference>
<dbReference type="Pfam" id="PF01957">
    <property type="entry name" value="NfeD"/>
    <property type="match status" value="1"/>
</dbReference>
<organism evidence="10 11">
    <name type="scientific">Caldichromatium japonicum</name>
    <dbReference type="NCBI Taxonomy" id="2699430"/>
    <lineage>
        <taxon>Bacteria</taxon>
        <taxon>Pseudomonadati</taxon>
        <taxon>Pseudomonadota</taxon>
        <taxon>Gammaproteobacteria</taxon>
        <taxon>Chromatiales</taxon>
        <taxon>Chromatiaceae</taxon>
        <taxon>Caldichromatium</taxon>
    </lineage>
</organism>
<comment type="subcellular location">
    <subcellularLocation>
        <location evidence="1">Membrane</location>
        <topology evidence="1">Multi-pass membrane protein</topology>
    </subcellularLocation>
</comment>
<evidence type="ECO:0000256" key="6">
    <source>
        <dbReference type="SAM" id="SignalP"/>
    </source>
</evidence>
<dbReference type="PANTHER" id="PTHR33507:SF4">
    <property type="entry name" value="NODULATION COMPETITIVENESS PROTEIN NFED"/>
    <property type="match status" value="1"/>
</dbReference>
<feature type="transmembrane region" description="Helical" evidence="5">
    <location>
        <begin position="319"/>
        <end position="338"/>
    </location>
</feature>
<evidence type="ECO:0000313" key="10">
    <source>
        <dbReference type="EMBL" id="QIK38337.1"/>
    </source>
</evidence>
<evidence type="ECO:0000256" key="5">
    <source>
        <dbReference type="SAM" id="Phobius"/>
    </source>
</evidence>
<keyword evidence="3 5" id="KW-1133">Transmembrane helix</keyword>
<proteinExistence type="predicted"/>
<feature type="domain" description="NfeD1b N-terminal" evidence="9">
    <location>
        <begin position="39"/>
        <end position="214"/>
    </location>
</feature>
<gene>
    <name evidence="10" type="ORF">GWK36_10510</name>
</gene>
<feature type="chain" id="PRO_5026350010" evidence="6">
    <location>
        <begin position="22"/>
        <end position="440"/>
    </location>
</feature>
<feature type="transmembrane region" description="Helical" evidence="5">
    <location>
        <begin position="295"/>
        <end position="312"/>
    </location>
</feature>